<feature type="binding site" evidence="17">
    <location>
        <position position="70"/>
    </location>
    <ligand>
        <name>Ca(2+)</name>
        <dbReference type="ChEBI" id="CHEBI:29108"/>
        <label>1</label>
    </ligand>
</feature>
<dbReference type="InterPro" id="IPR019793">
    <property type="entry name" value="Peroxidases_heam-ligand_BS"/>
</dbReference>
<dbReference type="GO" id="GO:0046872">
    <property type="term" value="F:metal ion binding"/>
    <property type="evidence" value="ECO:0007669"/>
    <property type="project" value="UniProtKB-UniRule"/>
</dbReference>
<dbReference type="Gene3D" id="1.10.520.10">
    <property type="match status" value="1"/>
</dbReference>
<feature type="disulfide bond" evidence="19">
    <location>
        <begin position="35"/>
        <end position="112"/>
    </location>
</feature>
<feature type="site" description="Transition state stabilizer" evidence="18">
    <location>
        <position position="62"/>
    </location>
</feature>
<dbReference type="FunFam" id="1.10.420.10:FF:000010">
    <property type="entry name" value="Peroxidase"/>
    <property type="match status" value="1"/>
</dbReference>
<keyword evidence="11 20" id="KW-0560">Oxidoreductase</keyword>
<keyword evidence="5 20" id="KW-0964">Secreted</keyword>
<keyword evidence="7 20" id="KW-0349">Heme</keyword>
<feature type="binding site" evidence="17">
    <location>
        <position position="249"/>
    </location>
    <ligand>
        <name>Ca(2+)</name>
        <dbReference type="ChEBI" id="CHEBI:29108"/>
        <label>2</label>
    </ligand>
</feature>
<comment type="similarity">
    <text evidence="3">Belongs to the peroxidase family. Ascorbate peroxidase subfamily.</text>
</comment>
<evidence type="ECO:0000256" key="18">
    <source>
        <dbReference type="PIRSR" id="PIRSR600823-4"/>
    </source>
</evidence>
<feature type="binding site" description="axial binding residue" evidence="17">
    <location>
        <position position="189"/>
    </location>
    <ligand>
        <name>heme b</name>
        <dbReference type="ChEBI" id="CHEBI:60344"/>
    </ligand>
    <ligandPart>
        <name>Fe</name>
        <dbReference type="ChEBI" id="CHEBI:18248"/>
    </ligandPart>
</feature>
<accession>A0A6D2L1A7</accession>
<evidence type="ECO:0000256" key="14">
    <source>
        <dbReference type="ARBA" id="ARBA00023324"/>
    </source>
</evidence>
<dbReference type="EC" id="1.11.1.7" evidence="4 20"/>
<dbReference type="PRINTS" id="PR00458">
    <property type="entry name" value="PEROXIDASE"/>
</dbReference>
<keyword evidence="23" id="KW-1185">Reference proteome</keyword>
<feature type="binding site" evidence="17">
    <location>
        <position position="190"/>
    </location>
    <ligand>
        <name>Ca(2+)</name>
        <dbReference type="ChEBI" id="CHEBI:29108"/>
        <label>2</label>
    </ligand>
</feature>
<evidence type="ECO:0000313" key="22">
    <source>
        <dbReference type="EMBL" id="CAA7060320.1"/>
    </source>
</evidence>
<name>A0A6D2L1A7_9BRAS</name>
<comment type="cofactor">
    <cofactor evidence="17 20">
        <name>Ca(2+)</name>
        <dbReference type="ChEBI" id="CHEBI:29108"/>
    </cofactor>
    <text evidence="17 20">Binds 2 calcium ions per subunit.</text>
</comment>
<feature type="binding site" evidence="17">
    <location>
        <position position="241"/>
    </location>
    <ligand>
        <name>Ca(2+)</name>
        <dbReference type="ChEBI" id="CHEBI:29108"/>
        <label>2</label>
    </ligand>
</feature>
<dbReference type="PROSITE" id="PS00435">
    <property type="entry name" value="PEROXIDASE_1"/>
    <property type="match status" value="1"/>
</dbReference>
<dbReference type="FunFam" id="1.10.520.10:FF:000008">
    <property type="entry name" value="Peroxidase"/>
    <property type="match status" value="1"/>
</dbReference>
<keyword evidence="8 17" id="KW-0479">Metal-binding</keyword>
<keyword evidence="13 19" id="KW-1015">Disulfide bond</keyword>
<evidence type="ECO:0000259" key="21">
    <source>
        <dbReference type="PROSITE" id="PS50873"/>
    </source>
</evidence>
<dbReference type="InterPro" id="IPR000823">
    <property type="entry name" value="Peroxidase_pln"/>
</dbReference>
<gene>
    <name evidence="22" type="ORF">MERR_LOCUS47556</name>
</gene>
<comment type="cofactor">
    <cofactor evidence="17 20">
        <name>heme b</name>
        <dbReference type="ChEBI" id="CHEBI:60344"/>
    </cofactor>
    <text evidence="17 20">Binds 1 heme b (iron(II)-protoporphyrin IX) group per subunit.</text>
</comment>
<evidence type="ECO:0000256" key="17">
    <source>
        <dbReference type="PIRSR" id="PIRSR600823-3"/>
    </source>
</evidence>
<feature type="chain" id="PRO_5025711989" description="Peroxidase" evidence="20">
    <location>
        <begin position="25"/>
        <end position="326"/>
    </location>
</feature>
<dbReference type="CDD" id="cd00693">
    <property type="entry name" value="secretory_peroxidase"/>
    <property type="match status" value="1"/>
</dbReference>
<feature type="active site" description="Proton acceptor" evidence="15">
    <location>
        <position position="66"/>
    </location>
</feature>
<keyword evidence="6 20" id="KW-0575">Peroxidase</keyword>
<evidence type="ECO:0000256" key="15">
    <source>
        <dbReference type="PIRSR" id="PIRSR600823-1"/>
    </source>
</evidence>
<comment type="similarity">
    <text evidence="20">Belongs to the peroxidase family. Classical plant (class III) peroxidase subfamily.</text>
</comment>
<dbReference type="EMBL" id="CACVBM020001828">
    <property type="protein sequence ID" value="CAA7060320.1"/>
    <property type="molecule type" value="Genomic_DNA"/>
</dbReference>
<feature type="signal peptide" evidence="20">
    <location>
        <begin position="1"/>
        <end position="24"/>
    </location>
</feature>
<evidence type="ECO:0000256" key="12">
    <source>
        <dbReference type="ARBA" id="ARBA00023004"/>
    </source>
</evidence>
<evidence type="ECO:0000256" key="19">
    <source>
        <dbReference type="PIRSR" id="PIRSR600823-5"/>
    </source>
</evidence>
<dbReference type="Pfam" id="PF00141">
    <property type="entry name" value="peroxidase"/>
    <property type="match status" value="1"/>
</dbReference>
<dbReference type="GO" id="GO:0140825">
    <property type="term" value="F:lactoperoxidase activity"/>
    <property type="evidence" value="ECO:0007669"/>
    <property type="project" value="UniProtKB-EC"/>
</dbReference>
<evidence type="ECO:0000256" key="13">
    <source>
        <dbReference type="ARBA" id="ARBA00023157"/>
    </source>
</evidence>
<evidence type="ECO:0000256" key="5">
    <source>
        <dbReference type="ARBA" id="ARBA00022525"/>
    </source>
</evidence>
<feature type="binding site" evidence="17">
    <location>
        <position position="86"/>
    </location>
    <ligand>
        <name>Ca(2+)</name>
        <dbReference type="ChEBI" id="CHEBI:29108"/>
        <label>1</label>
    </ligand>
</feature>
<evidence type="ECO:0000256" key="7">
    <source>
        <dbReference type="ARBA" id="ARBA00022617"/>
    </source>
</evidence>
<proteinExistence type="inferred from homology"/>
<comment type="function">
    <text evidence="2">Removal of H(2)O(2), oxidation of toxic reductants, biosynthesis and degradation of lignin, suberization, auxin catabolism, response to environmental stresses such as wounding, pathogen attack and oxidative stress. These functions might be dependent on each isozyme/isoform in each plant tissue.</text>
</comment>
<dbReference type="GO" id="GO:0020037">
    <property type="term" value="F:heme binding"/>
    <property type="evidence" value="ECO:0007669"/>
    <property type="project" value="UniProtKB-UniRule"/>
</dbReference>
<dbReference type="AlphaFoldDB" id="A0A6D2L1A7"/>
<keyword evidence="12 17" id="KW-0408">Iron</keyword>
<feature type="disulfide bond" evidence="19">
    <location>
        <begin position="118"/>
        <end position="322"/>
    </location>
</feature>
<feature type="binding site" evidence="17">
    <location>
        <position position="76"/>
    </location>
    <ligand>
        <name>Ca(2+)</name>
        <dbReference type="ChEBI" id="CHEBI:29108"/>
        <label>1</label>
    </ligand>
</feature>
<evidence type="ECO:0000256" key="6">
    <source>
        <dbReference type="ARBA" id="ARBA00022559"/>
    </source>
</evidence>
<keyword evidence="9 20" id="KW-0732">Signal</keyword>
<protein>
    <recommendedName>
        <fullName evidence="4 20">Peroxidase</fullName>
        <ecNumber evidence="4 20">1.11.1.7</ecNumber>
    </recommendedName>
</protein>
<dbReference type="PRINTS" id="PR00461">
    <property type="entry name" value="PLPEROXIDASE"/>
</dbReference>
<sequence length="326" mass="35177">MAWTKANVSLALSLVMVFLGASLADLSVGFYSNTCPQAESIVNRVVSGAALSNPNLPAILLRLHFHDCFVEGCDGSILVNNGAISEKNAFGHEGVGGFETVEAAKAELEAVCPGVVSCSDIVALAARDAIRLANGPAYDVPTGRRDGRVSNMSLAKDMPEVSDSIEILKAKFMQKGLEAKELVLLSAAHTIGTTACFFMTKRLYDFLPGGQPDPTISPVFLQELTTRCPRNGDVNTRIPMDRFSGRLFDKQILQNIKDGFAVLQTDAGLYEDVTTRQVVNSYTGFLNPFFGPSFESDFVKAIVKMGKIDVKTGSQGEIRRFCSAFN</sequence>
<keyword evidence="10 17" id="KW-0106">Calcium</keyword>
<dbReference type="Proteomes" id="UP000467841">
    <property type="component" value="Unassembled WGS sequence"/>
</dbReference>
<evidence type="ECO:0000256" key="9">
    <source>
        <dbReference type="ARBA" id="ARBA00022729"/>
    </source>
</evidence>
<dbReference type="OrthoDB" id="2113341at2759"/>
<comment type="subcellular location">
    <subcellularLocation>
        <location evidence="20">Secreted</location>
    </subcellularLocation>
</comment>
<feature type="binding site" evidence="17">
    <location>
        <position position="72"/>
    </location>
    <ligand>
        <name>Ca(2+)</name>
        <dbReference type="ChEBI" id="CHEBI:29108"/>
        <label>1</label>
    </ligand>
</feature>
<feature type="disulfide bond" evidence="19">
    <location>
        <begin position="68"/>
        <end position="73"/>
    </location>
</feature>
<organism evidence="22 23">
    <name type="scientific">Microthlaspi erraticum</name>
    <dbReference type="NCBI Taxonomy" id="1685480"/>
    <lineage>
        <taxon>Eukaryota</taxon>
        <taxon>Viridiplantae</taxon>
        <taxon>Streptophyta</taxon>
        <taxon>Embryophyta</taxon>
        <taxon>Tracheophyta</taxon>
        <taxon>Spermatophyta</taxon>
        <taxon>Magnoliopsida</taxon>
        <taxon>eudicotyledons</taxon>
        <taxon>Gunneridae</taxon>
        <taxon>Pentapetalae</taxon>
        <taxon>rosids</taxon>
        <taxon>malvids</taxon>
        <taxon>Brassicales</taxon>
        <taxon>Brassicaceae</taxon>
        <taxon>Coluteocarpeae</taxon>
        <taxon>Microthlaspi</taxon>
    </lineage>
</organism>
<dbReference type="GO" id="GO:0006979">
    <property type="term" value="P:response to oxidative stress"/>
    <property type="evidence" value="ECO:0007669"/>
    <property type="project" value="UniProtKB-UniRule"/>
</dbReference>
<feature type="domain" description="Plant heme peroxidase family profile" evidence="21">
    <location>
        <begin position="25"/>
        <end position="326"/>
    </location>
</feature>
<evidence type="ECO:0000256" key="4">
    <source>
        <dbReference type="ARBA" id="ARBA00012313"/>
    </source>
</evidence>
<dbReference type="InterPro" id="IPR002016">
    <property type="entry name" value="Haem_peroxidase"/>
</dbReference>
<evidence type="ECO:0000256" key="8">
    <source>
        <dbReference type="ARBA" id="ARBA00022723"/>
    </source>
</evidence>
<evidence type="ECO:0000256" key="2">
    <source>
        <dbReference type="ARBA" id="ARBA00002322"/>
    </source>
</evidence>
<dbReference type="PANTHER" id="PTHR31235">
    <property type="entry name" value="PEROXIDASE 25-RELATED"/>
    <property type="match status" value="1"/>
</dbReference>
<comment type="catalytic activity">
    <reaction evidence="1 20">
        <text>2 a phenolic donor + H2O2 = 2 a phenolic radical donor + 2 H2O</text>
        <dbReference type="Rhea" id="RHEA:56136"/>
        <dbReference type="ChEBI" id="CHEBI:15377"/>
        <dbReference type="ChEBI" id="CHEBI:16240"/>
        <dbReference type="ChEBI" id="CHEBI:139520"/>
        <dbReference type="ChEBI" id="CHEBI:139521"/>
        <dbReference type="EC" id="1.11.1.7"/>
    </reaction>
</comment>
<evidence type="ECO:0000256" key="11">
    <source>
        <dbReference type="ARBA" id="ARBA00023002"/>
    </source>
</evidence>
<dbReference type="PROSITE" id="PS50873">
    <property type="entry name" value="PEROXIDASE_4"/>
    <property type="match status" value="1"/>
</dbReference>
<feature type="binding site" evidence="16">
    <location>
        <position position="159"/>
    </location>
    <ligand>
        <name>substrate</name>
    </ligand>
</feature>
<evidence type="ECO:0000256" key="20">
    <source>
        <dbReference type="RuleBase" id="RU362060"/>
    </source>
</evidence>
<reference evidence="22" key="1">
    <citation type="submission" date="2020-01" db="EMBL/GenBank/DDBJ databases">
        <authorList>
            <person name="Mishra B."/>
        </authorList>
    </citation>
    <scope>NUCLEOTIDE SEQUENCE [LARGE SCALE GENOMIC DNA]</scope>
</reference>
<dbReference type="InterPro" id="IPR010255">
    <property type="entry name" value="Haem_peroxidase_sf"/>
</dbReference>
<dbReference type="InterPro" id="IPR033905">
    <property type="entry name" value="Secretory_peroxidase"/>
</dbReference>
<dbReference type="GO" id="GO:0042744">
    <property type="term" value="P:hydrogen peroxide catabolic process"/>
    <property type="evidence" value="ECO:0007669"/>
    <property type="project" value="UniProtKB-KW"/>
</dbReference>
<dbReference type="Gene3D" id="1.10.420.10">
    <property type="entry name" value="Peroxidase, domain 2"/>
    <property type="match status" value="1"/>
</dbReference>
<evidence type="ECO:0000256" key="10">
    <source>
        <dbReference type="ARBA" id="ARBA00022837"/>
    </source>
</evidence>
<comment type="caution">
    <text evidence="22">The sequence shown here is derived from an EMBL/GenBank/DDBJ whole genome shotgun (WGS) entry which is preliminary data.</text>
</comment>
<feature type="binding site" evidence="17">
    <location>
        <position position="74"/>
    </location>
    <ligand>
        <name>Ca(2+)</name>
        <dbReference type="ChEBI" id="CHEBI:29108"/>
        <label>1</label>
    </ligand>
</feature>
<dbReference type="GO" id="GO:0005576">
    <property type="term" value="C:extracellular region"/>
    <property type="evidence" value="ECO:0007669"/>
    <property type="project" value="UniProtKB-SubCell"/>
</dbReference>
<evidence type="ECO:0000256" key="1">
    <source>
        <dbReference type="ARBA" id="ARBA00000189"/>
    </source>
</evidence>
<keyword evidence="14 20" id="KW-0376">Hydrogen peroxide</keyword>
<feature type="binding site" evidence="17">
    <location>
        <position position="67"/>
    </location>
    <ligand>
        <name>Ca(2+)</name>
        <dbReference type="ChEBI" id="CHEBI:29108"/>
        <label>1</label>
    </ligand>
</feature>
<evidence type="ECO:0000256" key="16">
    <source>
        <dbReference type="PIRSR" id="PIRSR600823-2"/>
    </source>
</evidence>
<dbReference type="SUPFAM" id="SSF48113">
    <property type="entry name" value="Heme-dependent peroxidases"/>
    <property type="match status" value="1"/>
</dbReference>
<evidence type="ECO:0000256" key="3">
    <source>
        <dbReference type="ARBA" id="ARBA00006873"/>
    </source>
</evidence>
<evidence type="ECO:0000313" key="23">
    <source>
        <dbReference type="Proteomes" id="UP000467841"/>
    </source>
</evidence>
<feature type="disulfide bond" evidence="19">
    <location>
        <begin position="196"/>
        <end position="228"/>
    </location>
</feature>